<reference evidence="1" key="1">
    <citation type="journal article" date="2014" name="Int. J. Syst. Evol. Microbiol.">
        <title>Complete genome sequence of Corynebacterium casei LMG S-19264T (=DSM 44701T), isolated from a smear-ripened cheese.</title>
        <authorList>
            <consortium name="US DOE Joint Genome Institute (JGI-PGF)"/>
            <person name="Walter F."/>
            <person name="Albersmeier A."/>
            <person name="Kalinowski J."/>
            <person name="Ruckert C."/>
        </authorList>
    </citation>
    <scope>NUCLEOTIDE SEQUENCE</scope>
    <source>
        <strain evidence="1">CGMCC 1.12506</strain>
    </source>
</reference>
<dbReference type="Gene3D" id="2.60.40.1120">
    <property type="entry name" value="Carboxypeptidase-like, regulatory domain"/>
    <property type="match status" value="1"/>
</dbReference>
<protein>
    <recommendedName>
        <fullName evidence="3">CarboxypepD_reg-like domain-containing protein</fullName>
    </recommendedName>
</protein>
<dbReference type="Pfam" id="PF13620">
    <property type="entry name" value="CarboxypepD_reg"/>
    <property type="match status" value="1"/>
</dbReference>
<sequence length="324" mass="36463">MHQSGVRPQVYFINLIFEIMNRKQESKRSMFIVVEEFVQNSDASVLALMPNFNSEYQDFVTALNDLRAASEDQLYNRTGARVEKELLQTAMVDLSMNIASRIRAYAYDSGNWFLFRKVNKSRSSIAKMKDSLSMDYCQMVHDEGTALLASLGAYGVVAQDLTDLQAAITVYMEWLPKPRTAIVDRRVQTELVSQYLGVCSAKVAAMDVHVKMLEWSHPEFYERYTFSRKLVTPGYRKLSLRGTITNEMGEALAGAVVRIGSLGVSKRSTGNGNYEFKSLPAGVYNVSFELQGYETHTQPVAIVANERTDVNVQLHEGVSMRIAS</sequence>
<proteinExistence type="predicted"/>
<dbReference type="Proteomes" id="UP000625735">
    <property type="component" value="Unassembled WGS sequence"/>
</dbReference>
<evidence type="ECO:0000313" key="1">
    <source>
        <dbReference type="EMBL" id="GGD24361.1"/>
    </source>
</evidence>
<dbReference type="InterPro" id="IPR013784">
    <property type="entry name" value="Carb-bd-like_fold"/>
</dbReference>
<dbReference type="SUPFAM" id="SSF49452">
    <property type="entry name" value="Starch-binding domain-like"/>
    <property type="match status" value="1"/>
</dbReference>
<name>A0A916Y013_9FLAO</name>
<dbReference type="AlphaFoldDB" id="A0A916Y013"/>
<evidence type="ECO:0008006" key="3">
    <source>
        <dbReference type="Google" id="ProtNLM"/>
    </source>
</evidence>
<accession>A0A916Y013</accession>
<dbReference type="EMBL" id="BMFG01000004">
    <property type="protein sequence ID" value="GGD24361.1"/>
    <property type="molecule type" value="Genomic_DNA"/>
</dbReference>
<gene>
    <name evidence="1" type="ORF">GCM10011343_13190</name>
</gene>
<evidence type="ECO:0000313" key="2">
    <source>
        <dbReference type="Proteomes" id="UP000625735"/>
    </source>
</evidence>
<organism evidence="1 2">
    <name type="scientific">Flavobacterium orientale</name>
    <dbReference type="NCBI Taxonomy" id="1756020"/>
    <lineage>
        <taxon>Bacteria</taxon>
        <taxon>Pseudomonadati</taxon>
        <taxon>Bacteroidota</taxon>
        <taxon>Flavobacteriia</taxon>
        <taxon>Flavobacteriales</taxon>
        <taxon>Flavobacteriaceae</taxon>
        <taxon>Flavobacterium</taxon>
    </lineage>
</organism>
<comment type="caution">
    <text evidence="1">The sequence shown here is derived from an EMBL/GenBank/DDBJ whole genome shotgun (WGS) entry which is preliminary data.</text>
</comment>
<reference evidence="1" key="2">
    <citation type="submission" date="2020-09" db="EMBL/GenBank/DDBJ databases">
        <authorList>
            <person name="Sun Q."/>
            <person name="Zhou Y."/>
        </authorList>
    </citation>
    <scope>NUCLEOTIDE SEQUENCE</scope>
    <source>
        <strain evidence="1">CGMCC 1.12506</strain>
    </source>
</reference>
<keyword evidence="2" id="KW-1185">Reference proteome</keyword>
<dbReference type="GO" id="GO:0030246">
    <property type="term" value="F:carbohydrate binding"/>
    <property type="evidence" value="ECO:0007669"/>
    <property type="project" value="InterPro"/>
</dbReference>